<organism evidence="9 10">
    <name type="scientific">candidate division TA06 bacterium 34_109</name>
    <dbReference type="NCBI Taxonomy" id="1635277"/>
    <lineage>
        <taxon>Bacteria</taxon>
        <taxon>Bacteria division TA06</taxon>
    </lineage>
</organism>
<feature type="transmembrane region" description="Helical" evidence="8">
    <location>
        <begin position="124"/>
        <end position="149"/>
    </location>
</feature>
<feature type="transmembrane region" description="Helical" evidence="8">
    <location>
        <begin position="289"/>
        <end position="308"/>
    </location>
</feature>
<dbReference type="Proteomes" id="UP000053467">
    <property type="component" value="Unassembled WGS sequence"/>
</dbReference>
<evidence type="ECO:0000256" key="3">
    <source>
        <dbReference type="ARBA" id="ARBA00022679"/>
    </source>
</evidence>
<evidence type="ECO:0000256" key="2">
    <source>
        <dbReference type="ARBA" id="ARBA00022475"/>
    </source>
</evidence>
<dbReference type="InterPro" id="IPR000715">
    <property type="entry name" value="Glycosyl_transferase_4"/>
</dbReference>
<name>A0A101I362_UNCT6</name>
<dbReference type="GO" id="GO:0044038">
    <property type="term" value="P:cell wall macromolecule biosynthetic process"/>
    <property type="evidence" value="ECO:0007669"/>
    <property type="project" value="TreeGrafter"/>
</dbReference>
<evidence type="ECO:0000256" key="4">
    <source>
        <dbReference type="ARBA" id="ARBA00022692"/>
    </source>
</evidence>
<comment type="subcellular location">
    <subcellularLocation>
        <location evidence="1">Cell membrane</location>
        <topology evidence="1">Multi-pass membrane protein</topology>
    </subcellularLocation>
</comment>
<feature type="transmembrane region" description="Helical" evidence="8">
    <location>
        <begin position="76"/>
        <end position="94"/>
    </location>
</feature>
<feature type="transmembrane region" description="Helical" evidence="8">
    <location>
        <begin position="314"/>
        <end position="330"/>
    </location>
</feature>
<dbReference type="PATRIC" id="fig|1635277.3.peg.1878"/>
<dbReference type="GO" id="GO:0016780">
    <property type="term" value="F:phosphotransferase activity, for other substituted phosphate groups"/>
    <property type="evidence" value="ECO:0007669"/>
    <property type="project" value="InterPro"/>
</dbReference>
<feature type="transmembrane region" description="Helical" evidence="8">
    <location>
        <begin position="6"/>
        <end position="22"/>
    </location>
</feature>
<sequence length="342" mass="39001">MLLYFFIFIFSFTISLILTYGIKRFSLNYGFHDVPDNDRKIHTENIPTLGGLAFFASVWGSVILLDASGITPLEKVILRMITVSLFFIFIGILDDVKGVSAKLKLFIQLFAGTLFFLWNKNDLAIIYGNLILTNTVLTFVSAIFFALVINSINFVDGLDGLCAGISIILSIPLFIFSLVIGKFYISYILLSTVGALIAFLIFNFYPAKIFMGDTGSLFLGSLFSMVIMILMYHVPEEWLSFLILFSYPMLDLFLSVGRRILGRKKIFAPDKLHIHHIIKGNDGKHIKSVLIIYSLNLYFAILSVLSFFLNLHSLYFLYFVSVFLLFLYFLKRMLNRMKNVVE</sequence>
<evidence type="ECO:0000256" key="6">
    <source>
        <dbReference type="ARBA" id="ARBA00023136"/>
    </source>
</evidence>
<keyword evidence="4 8" id="KW-0812">Transmembrane</keyword>
<gene>
    <name evidence="9" type="ORF">XE03_0786</name>
</gene>
<evidence type="ECO:0000313" key="10">
    <source>
        <dbReference type="Proteomes" id="UP000053467"/>
    </source>
</evidence>
<evidence type="ECO:0000256" key="5">
    <source>
        <dbReference type="ARBA" id="ARBA00022989"/>
    </source>
</evidence>
<dbReference type="AlphaFoldDB" id="A0A101I362"/>
<keyword evidence="3 9" id="KW-0808">Transferase</keyword>
<evidence type="ECO:0000313" key="9">
    <source>
        <dbReference type="EMBL" id="KUK87388.1"/>
    </source>
</evidence>
<feature type="binding site" evidence="7">
    <location>
        <position position="153"/>
    </location>
    <ligand>
        <name>Mg(2+)</name>
        <dbReference type="ChEBI" id="CHEBI:18420"/>
    </ligand>
</feature>
<feature type="transmembrane region" description="Helical" evidence="8">
    <location>
        <begin position="186"/>
        <end position="205"/>
    </location>
</feature>
<evidence type="ECO:0000256" key="1">
    <source>
        <dbReference type="ARBA" id="ARBA00004651"/>
    </source>
</evidence>
<dbReference type="GO" id="GO:0071555">
    <property type="term" value="P:cell wall organization"/>
    <property type="evidence" value="ECO:0007669"/>
    <property type="project" value="TreeGrafter"/>
</dbReference>
<feature type="binding site" evidence="7">
    <location>
        <position position="213"/>
    </location>
    <ligand>
        <name>Mg(2+)</name>
        <dbReference type="ChEBI" id="CHEBI:18420"/>
    </ligand>
</feature>
<keyword evidence="6 8" id="KW-0472">Membrane</keyword>
<keyword evidence="5 8" id="KW-1133">Transmembrane helix</keyword>
<dbReference type="EMBL" id="LGGX01000005">
    <property type="protein sequence ID" value="KUK87388.1"/>
    <property type="molecule type" value="Genomic_DNA"/>
</dbReference>
<keyword evidence="2" id="KW-1003">Cell membrane</keyword>
<reference evidence="10" key="1">
    <citation type="journal article" date="2015" name="MBio">
        <title>Genome-Resolved Metagenomic Analysis Reveals Roles for Candidate Phyla and Other Microbial Community Members in Biogeochemical Transformations in Oil Reservoirs.</title>
        <authorList>
            <person name="Hu P."/>
            <person name="Tom L."/>
            <person name="Singh A."/>
            <person name="Thomas B.C."/>
            <person name="Baker B.J."/>
            <person name="Piceno Y.M."/>
            <person name="Andersen G.L."/>
            <person name="Banfield J.F."/>
        </authorList>
    </citation>
    <scope>NUCLEOTIDE SEQUENCE [LARGE SCALE GENOMIC DNA]</scope>
</reference>
<evidence type="ECO:0000256" key="7">
    <source>
        <dbReference type="PIRSR" id="PIRSR600715-1"/>
    </source>
</evidence>
<keyword evidence="7" id="KW-0479">Metal-binding</keyword>
<dbReference type="PANTHER" id="PTHR22926:SF3">
    <property type="entry name" value="UNDECAPRENYL-PHOSPHATE ALPHA-N-ACETYLGLUCOSAMINYL 1-PHOSPHATE TRANSFERASE"/>
    <property type="match status" value="1"/>
</dbReference>
<dbReference type="GO" id="GO:0009103">
    <property type="term" value="P:lipopolysaccharide biosynthetic process"/>
    <property type="evidence" value="ECO:0007669"/>
    <property type="project" value="TreeGrafter"/>
</dbReference>
<dbReference type="GO" id="GO:0046872">
    <property type="term" value="F:metal ion binding"/>
    <property type="evidence" value="ECO:0007669"/>
    <property type="project" value="UniProtKB-KW"/>
</dbReference>
<comment type="cofactor">
    <cofactor evidence="7">
        <name>Mg(2+)</name>
        <dbReference type="ChEBI" id="CHEBI:18420"/>
    </cofactor>
</comment>
<dbReference type="CDD" id="cd06853">
    <property type="entry name" value="GT_WecA_like"/>
    <property type="match status" value="1"/>
</dbReference>
<feature type="transmembrane region" description="Helical" evidence="8">
    <location>
        <begin position="161"/>
        <end position="180"/>
    </location>
</feature>
<proteinExistence type="predicted"/>
<keyword evidence="7" id="KW-0460">Magnesium</keyword>
<accession>A0A101I362</accession>
<evidence type="ECO:0000256" key="8">
    <source>
        <dbReference type="SAM" id="Phobius"/>
    </source>
</evidence>
<dbReference type="Pfam" id="PF00953">
    <property type="entry name" value="Glycos_transf_4"/>
    <property type="match status" value="1"/>
</dbReference>
<dbReference type="GO" id="GO:0005886">
    <property type="term" value="C:plasma membrane"/>
    <property type="evidence" value="ECO:0007669"/>
    <property type="project" value="UniProtKB-SubCell"/>
</dbReference>
<feature type="transmembrane region" description="Helical" evidence="8">
    <location>
        <begin position="49"/>
        <end position="70"/>
    </location>
</feature>
<feature type="transmembrane region" description="Helical" evidence="8">
    <location>
        <begin position="217"/>
        <end position="235"/>
    </location>
</feature>
<dbReference type="PANTHER" id="PTHR22926">
    <property type="entry name" value="PHOSPHO-N-ACETYLMURAMOYL-PENTAPEPTIDE-TRANSFERASE"/>
    <property type="match status" value="1"/>
</dbReference>
<feature type="transmembrane region" description="Helical" evidence="8">
    <location>
        <begin position="241"/>
        <end position="261"/>
    </location>
</feature>
<protein>
    <submittedName>
        <fullName evidence="9">UDP-N-acetylmuramyl pentapeptide phosphotransferase/UDP-N-acetylglucosamine-1-phosphate transferase</fullName>
    </submittedName>
</protein>
<comment type="caution">
    <text evidence="9">The sequence shown here is derived from an EMBL/GenBank/DDBJ whole genome shotgun (WGS) entry which is preliminary data.</text>
</comment>